<name>A0A9D4YDA4_PEA</name>
<reference evidence="1 2" key="1">
    <citation type="journal article" date="2022" name="Nat. Genet.">
        <title>Improved pea reference genome and pan-genome highlight genomic features and evolutionary characteristics.</title>
        <authorList>
            <person name="Yang T."/>
            <person name="Liu R."/>
            <person name="Luo Y."/>
            <person name="Hu S."/>
            <person name="Wang D."/>
            <person name="Wang C."/>
            <person name="Pandey M.K."/>
            <person name="Ge S."/>
            <person name="Xu Q."/>
            <person name="Li N."/>
            <person name="Li G."/>
            <person name="Huang Y."/>
            <person name="Saxena R.K."/>
            <person name="Ji Y."/>
            <person name="Li M."/>
            <person name="Yan X."/>
            <person name="He Y."/>
            <person name="Liu Y."/>
            <person name="Wang X."/>
            <person name="Xiang C."/>
            <person name="Varshney R.K."/>
            <person name="Ding H."/>
            <person name="Gao S."/>
            <person name="Zong X."/>
        </authorList>
    </citation>
    <scope>NUCLEOTIDE SEQUENCE [LARGE SCALE GENOMIC DNA]</scope>
    <source>
        <strain evidence="1 2">cv. Zhongwan 6</strain>
    </source>
</reference>
<dbReference type="InterPro" id="IPR021109">
    <property type="entry name" value="Peptidase_aspartic_dom_sf"/>
</dbReference>
<dbReference type="SUPFAM" id="SSF56672">
    <property type="entry name" value="DNA/RNA polymerases"/>
    <property type="match status" value="1"/>
</dbReference>
<evidence type="ECO:0000313" key="1">
    <source>
        <dbReference type="EMBL" id="KAI5436842.1"/>
    </source>
</evidence>
<accession>A0A9D4YDA4</accession>
<dbReference type="Gramene" id="Psat02G0309800-T1">
    <property type="protein sequence ID" value="KAI5436842.1"/>
    <property type="gene ID" value="KIW84_023098"/>
</dbReference>
<sequence length="283" mass="31659">MARFLQLPIEPAPGFNVLVGNGQSIMAEGQIPQLTIEVQGQVMVIPVFLLPFSGADIILGSSWLATLGPHVADYSTLSLKFFLNGKFIILSGITKPLPTSSEPVLELPPDLPPDLVQLLHHYHMIFQNPTALPPPRSQDHSIPLVDESIVVKVRPYRYPHSQKEQIEKMVEEMLNQGIIQPSISPFSSPIILVKKKDGTWRFCTDYRALNLDKADMEFNYLIFNLEDKVVFDEGGIARLQICEEGPQHAESENVTAQEGIKVVSDPEIMEARHGQRIKYLSKV</sequence>
<dbReference type="CDD" id="cd00303">
    <property type="entry name" value="retropepsin_like"/>
    <property type="match status" value="1"/>
</dbReference>
<dbReference type="Gene3D" id="3.10.10.10">
    <property type="entry name" value="HIV Type 1 Reverse Transcriptase, subunit A, domain 1"/>
    <property type="match status" value="1"/>
</dbReference>
<organism evidence="1 2">
    <name type="scientific">Pisum sativum</name>
    <name type="common">Garden pea</name>
    <name type="synonym">Lathyrus oleraceus</name>
    <dbReference type="NCBI Taxonomy" id="3888"/>
    <lineage>
        <taxon>Eukaryota</taxon>
        <taxon>Viridiplantae</taxon>
        <taxon>Streptophyta</taxon>
        <taxon>Embryophyta</taxon>
        <taxon>Tracheophyta</taxon>
        <taxon>Spermatophyta</taxon>
        <taxon>Magnoliopsida</taxon>
        <taxon>eudicotyledons</taxon>
        <taxon>Gunneridae</taxon>
        <taxon>Pentapetalae</taxon>
        <taxon>rosids</taxon>
        <taxon>fabids</taxon>
        <taxon>Fabales</taxon>
        <taxon>Fabaceae</taxon>
        <taxon>Papilionoideae</taxon>
        <taxon>50 kb inversion clade</taxon>
        <taxon>NPAAA clade</taxon>
        <taxon>Hologalegina</taxon>
        <taxon>IRL clade</taxon>
        <taxon>Fabeae</taxon>
        <taxon>Lathyrus</taxon>
    </lineage>
</organism>
<dbReference type="Gene3D" id="2.40.70.10">
    <property type="entry name" value="Acid Proteases"/>
    <property type="match status" value="1"/>
</dbReference>
<protein>
    <submittedName>
        <fullName evidence="1">Uncharacterized protein</fullName>
    </submittedName>
</protein>
<dbReference type="InterPro" id="IPR043502">
    <property type="entry name" value="DNA/RNA_pol_sf"/>
</dbReference>
<dbReference type="InterPro" id="IPR032567">
    <property type="entry name" value="RTL1-rel"/>
</dbReference>
<dbReference type="EMBL" id="JAMSHJ010000002">
    <property type="protein sequence ID" value="KAI5436842.1"/>
    <property type="molecule type" value="Genomic_DNA"/>
</dbReference>
<dbReference type="Proteomes" id="UP001058974">
    <property type="component" value="Chromosome 2"/>
</dbReference>
<evidence type="ECO:0000313" key="2">
    <source>
        <dbReference type="Proteomes" id="UP001058974"/>
    </source>
</evidence>
<dbReference type="PANTHER" id="PTHR15503">
    <property type="entry name" value="LDOC1 RELATED"/>
    <property type="match status" value="1"/>
</dbReference>
<gene>
    <name evidence="1" type="ORF">KIW84_023098</name>
</gene>
<dbReference type="PANTHER" id="PTHR15503:SF22">
    <property type="entry name" value="TRANSPOSON TY3-I GAG POLYPROTEIN"/>
    <property type="match status" value="1"/>
</dbReference>
<comment type="caution">
    <text evidence="1">The sequence shown here is derived from an EMBL/GenBank/DDBJ whole genome shotgun (WGS) entry which is preliminary data.</text>
</comment>
<dbReference type="AlphaFoldDB" id="A0A9D4YDA4"/>
<proteinExistence type="predicted"/>
<keyword evidence="2" id="KW-1185">Reference proteome</keyword>